<dbReference type="AlphaFoldDB" id="A0A1E2UMP5"/>
<dbReference type="RefSeq" id="WP_069024174.1">
    <property type="nucleotide sequence ID" value="NZ_LVJZ01000003.1"/>
</dbReference>
<evidence type="ECO:0000313" key="1">
    <source>
        <dbReference type="EMBL" id="ODB96000.1"/>
    </source>
</evidence>
<accession>A0A1E2UMP5</accession>
<dbReference type="Proteomes" id="UP000094849">
    <property type="component" value="Unassembled WGS sequence"/>
</dbReference>
<protein>
    <submittedName>
        <fullName evidence="1">Uncharacterized protein</fullName>
    </submittedName>
</protein>
<evidence type="ECO:0000313" key="2">
    <source>
        <dbReference type="Proteomes" id="UP000094849"/>
    </source>
</evidence>
<comment type="caution">
    <text evidence="1">The sequence shown here is derived from an EMBL/GenBank/DDBJ whole genome shotgun (WGS) entry which is preliminary data.</text>
</comment>
<proteinExistence type="predicted"/>
<name>A0A1E2UMP5_9GAMM</name>
<gene>
    <name evidence="1" type="ORF">A3196_04040</name>
</gene>
<reference evidence="1 2" key="1">
    <citation type="submission" date="2016-03" db="EMBL/GenBank/DDBJ databases">
        <title>Chemosynthetic sulphur-oxidizing symbionts of marine invertebrate animals are capable of nitrogen fixation.</title>
        <authorList>
            <person name="Petersen J.M."/>
            <person name="Kemper A."/>
            <person name="Gruber-Vodicka H."/>
            <person name="Cardini U."/>
            <person name="Geest Mvander."/>
            <person name="Kleiner M."/>
            <person name="Bulgheresi S."/>
            <person name="Fussmann M."/>
            <person name="Herbold C."/>
            <person name="Seah B.K.B."/>
            <person name="Antony C.Paul."/>
            <person name="Liu D."/>
            <person name="Belitz A."/>
            <person name="Weber M."/>
        </authorList>
    </citation>
    <scope>NUCLEOTIDE SEQUENCE [LARGE SCALE GENOMIC DNA]</scope>
    <source>
        <strain evidence="1">G_D</strain>
    </source>
</reference>
<organism evidence="1 2">
    <name type="scientific">Candidatus Thiodiazotropha endoloripes</name>
    <dbReference type="NCBI Taxonomy" id="1818881"/>
    <lineage>
        <taxon>Bacteria</taxon>
        <taxon>Pseudomonadati</taxon>
        <taxon>Pseudomonadota</taxon>
        <taxon>Gammaproteobacteria</taxon>
        <taxon>Chromatiales</taxon>
        <taxon>Sedimenticolaceae</taxon>
        <taxon>Candidatus Thiodiazotropha</taxon>
    </lineage>
</organism>
<sequence length="178" mass="20695">MSSQGSTIYELDTENQICHIDGDWDQFLQANTNQHQDYENLKKRRVLGNKLESYIHDTNTKMLLQTVFAYVRQTQQRKALPYRCDSADQKRYMSMQIEPLADAGLRVSHTQLRSEPLDPPVVIHFESTGNGETVWRCSICNRIESEQVWLEPDEAAQRWCRNSFNVSYTVCPVCMNTV</sequence>
<dbReference type="STRING" id="1818881.A3196_04040"/>
<keyword evidence="2" id="KW-1185">Reference proteome</keyword>
<dbReference type="EMBL" id="LVJZ01000003">
    <property type="protein sequence ID" value="ODB96000.1"/>
    <property type="molecule type" value="Genomic_DNA"/>
</dbReference>